<evidence type="ECO:0000256" key="1">
    <source>
        <dbReference type="SAM" id="MobiDB-lite"/>
    </source>
</evidence>
<dbReference type="Proteomes" id="UP000887560">
    <property type="component" value="Unplaced"/>
</dbReference>
<feature type="region of interest" description="Disordered" evidence="1">
    <location>
        <begin position="142"/>
        <end position="233"/>
    </location>
</feature>
<dbReference type="AlphaFoldDB" id="A0A915PAX1"/>
<protein>
    <submittedName>
        <fullName evidence="3">DNA polymerase delta subunit 3</fullName>
    </submittedName>
</protein>
<evidence type="ECO:0000313" key="3">
    <source>
        <dbReference type="WBParaSite" id="scf7180000423697.g11524"/>
    </source>
</evidence>
<evidence type="ECO:0000313" key="2">
    <source>
        <dbReference type="Proteomes" id="UP000887560"/>
    </source>
</evidence>
<organism evidence="2 3">
    <name type="scientific">Meloidogyne floridensis</name>
    <dbReference type="NCBI Taxonomy" id="298350"/>
    <lineage>
        <taxon>Eukaryota</taxon>
        <taxon>Metazoa</taxon>
        <taxon>Ecdysozoa</taxon>
        <taxon>Nematoda</taxon>
        <taxon>Chromadorea</taxon>
        <taxon>Rhabditida</taxon>
        <taxon>Tylenchina</taxon>
        <taxon>Tylenchomorpha</taxon>
        <taxon>Tylenchoidea</taxon>
        <taxon>Meloidogynidae</taxon>
        <taxon>Meloidogyninae</taxon>
        <taxon>Meloidogyne</taxon>
    </lineage>
</organism>
<reference evidence="3" key="1">
    <citation type="submission" date="2022-11" db="UniProtKB">
        <authorList>
            <consortium name="WormBaseParasite"/>
        </authorList>
    </citation>
    <scope>IDENTIFICATION</scope>
</reference>
<feature type="compositionally biased region" description="Basic residues" evidence="1">
    <location>
        <begin position="217"/>
        <end position="233"/>
    </location>
</feature>
<keyword evidence="2" id="KW-1185">Reference proteome</keyword>
<proteinExistence type="predicted"/>
<name>A0A915PAX1_9BILA</name>
<dbReference type="WBParaSite" id="scf7180000423697.g11524">
    <property type="protein sequence ID" value="scf7180000423697.g11524"/>
    <property type="gene ID" value="scf7180000423697.g11524"/>
</dbReference>
<accession>A0A915PAX1</accession>
<sequence length="233" mass="26813">MHKENEIEWKNVFLIILKFKELFFVESNFRNDGENTSVNSESVNTYTKKCICELAIYLEKIYNSLINELLKEKIIYLNKNEQKINIDSKELINRSENSEFNEFLENMGISQKMPDLVIEDWEQIKANAHKLLTGNSMQSHLKLKGKGDIGDSENEGKSNSSSTPTGKRKVDDLEIDMNHNLKNMKINDNDENKNLISPNASNKSSSKKIRVNTSSGKGKKQQKTKKLSKFFID</sequence>
<feature type="compositionally biased region" description="Basic and acidic residues" evidence="1">
    <location>
        <begin position="168"/>
        <end position="193"/>
    </location>
</feature>